<comment type="caution">
    <text evidence="1">The sequence shown here is derived from an EMBL/GenBank/DDBJ whole genome shotgun (WGS) entry which is preliminary data.</text>
</comment>
<reference evidence="1 2" key="1">
    <citation type="submission" date="2017-03" db="EMBL/GenBank/DDBJ databases">
        <title>Genome analysis of strain PAMC 26510.</title>
        <authorList>
            <person name="Oh H.-M."/>
            <person name="Yang J.-A."/>
        </authorList>
    </citation>
    <scope>NUCLEOTIDE SEQUENCE [LARGE SCALE GENOMIC DNA]</scope>
    <source>
        <strain evidence="1 2">PAMC 26510</strain>
    </source>
</reference>
<name>A0A242MMA4_CABSO</name>
<dbReference type="EMBL" id="NBTY01000113">
    <property type="protein sequence ID" value="OTP72383.1"/>
    <property type="molecule type" value="Genomic_DNA"/>
</dbReference>
<dbReference type="Proteomes" id="UP000194546">
    <property type="component" value="Unassembled WGS sequence"/>
</dbReference>
<dbReference type="AlphaFoldDB" id="A0A242MMA4"/>
<evidence type="ECO:0000313" key="1">
    <source>
        <dbReference type="EMBL" id="OTP72383.1"/>
    </source>
</evidence>
<evidence type="ECO:0000313" key="2">
    <source>
        <dbReference type="Proteomes" id="UP000194546"/>
    </source>
</evidence>
<gene>
    <name evidence="1" type="ORF">PAMC26510_21390</name>
</gene>
<proteinExistence type="predicted"/>
<protein>
    <submittedName>
        <fullName evidence="1">Uncharacterized protein</fullName>
    </submittedName>
</protein>
<accession>A0A242MMA4</accession>
<sequence>MRLIVGAGEKSVKRFIILVTATSSRSFRRFYFNNNARNKIFYYLAIAY</sequence>
<organism evidence="1 2">
    <name type="scientific">Caballeronia sordidicola</name>
    <name type="common">Burkholderia sordidicola</name>
    <dbReference type="NCBI Taxonomy" id="196367"/>
    <lineage>
        <taxon>Bacteria</taxon>
        <taxon>Pseudomonadati</taxon>
        <taxon>Pseudomonadota</taxon>
        <taxon>Betaproteobacteria</taxon>
        <taxon>Burkholderiales</taxon>
        <taxon>Burkholderiaceae</taxon>
        <taxon>Caballeronia</taxon>
    </lineage>
</organism>